<reference evidence="3" key="1">
    <citation type="submission" date="2015-01" db="EMBL/GenBank/DDBJ databases">
        <authorList>
            <person name="Andreevskaya M."/>
        </authorList>
    </citation>
    <scope>NUCLEOTIDE SEQUENCE [LARGE SCALE GENOMIC DNA]</scope>
    <source>
        <strain evidence="3">MKFS47</strain>
    </source>
</reference>
<feature type="transmembrane region" description="Helical" evidence="1">
    <location>
        <begin position="6"/>
        <end position="24"/>
    </location>
</feature>
<keyword evidence="1" id="KW-0472">Membrane</keyword>
<name>A0A0D6DZ39_9LACT</name>
<gene>
    <name evidence="2" type="ORF">LACPI_1539</name>
</gene>
<keyword evidence="1" id="KW-1133">Transmembrane helix</keyword>
<organism evidence="2 3">
    <name type="scientific">Pseudolactococcus piscium MKFS47</name>
    <dbReference type="NCBI Taxonomy" id="297352"/>
    <lineage>
        <taxon>Bacteria</taxon>
        <taxon>Bacillati</taxon>
        <taxon>Bacillota</taxon>
        <taxon>Bacilli</taxon>
        <taxon>Lactobacillales</taxon>
        <taxon>Streptococcaceae</taxon>
        <taxon>Pseudolactococcus</taxon>
    </lineage>
</organism>
<keyword evidence="1" id="KW-0812">Transmembrane</keyword>
<dbReference type="AlphaFoldDB" id="A0A0D6DZ39"/>
<protein>
    <submittedName>
        <fullName evidence="2">Uncharacterized protein</fullName>
    </submittedName>
</protein>
<proteinExistence type="predicted"/>
<evidence type="ECO:0000256" key="1">
    <source>
        <dbReference type="SAM" id="Phobius"/>
    </source>
</evidence>
<sequence>MNKTKLKVILGSLLVITVALLLRLKGNMDQKRNEKENIDNQRITAMTVKMIEPRVEKIIFSKSFFYSRIGICNIRARIVIGGKSYKEILSKKEIVAGDRLPEADDRVQTKVPLLVIYSDGKEEILEDKP</sequence>
<dbReference type="HOGENOM" id="CLU_1946084_0_0_9"/>
<evidence type="ECO:0000313" key="2">
    <source>
        <dbReference type="EMBL" id="CEN28739.1"/>
    </source>
</evidence>
<evidence type="ECO:0000313" key="3">
    <source>
        <dbReference type="Proteomes" id="UP000033166"/>
    </source>
</evidence>
<dbReference type="KEGG" id="lpk:LACPI_1539"/>
<dbReference type="RefSeq" id="WP_047915811.1">
    <property type="nucleotide sequence ID" value="NZ_LN774769.1"/>
</dbReference>
<dbReference type="EMBL" id="LN774769">
    <property type="protein sequence ID" value="CEN28739.1"/>
    <property type="molecule type" value="Genomic_DNA"/>
</dbReference>
<dbReference type="Proteomes" id="UP000033166">
    <property type="component" value="Chromosome I"/>
</dbReference>
<accession>A0A0D6DZ39</accession>